<dbReference type="Pfam" id="PF03793">
    <property type="entry name" value="PASTA"/>
    <property type="match status" value="1"/>
</dbReference>
<proteinExistence type="predicted"/>
<gene>
    <name evidence="2" type="ORF">S03H2_71702</name>
</gene>
<name>X1JFJ5_9ZZZZ</name>
<feature type="domain" description="PASTA" evidence="1">
    <location>
        <begin position="6"/>
        <end position="34"/>
    </location>
</feature>
<dbReference type="Gene3D" id="3.30.10.20">
    <property type="match status" value="1"/>
</dbReference>
<reference evidence="2" key="1">
    <citation type="journal article" date="2014" name="Front. Microbiol.">
        <title>High frequency of phylogenetically diverse reductive dehalogenase-homologous genes in deep subseafloor sedimentary metagenomes.</title>
        <authorList>
            <person name="Kawai M."/>
            <person name="Futagami T."/>
            <person name="Toyoda A."/>
            <person name="Takaki Y."/>
            <person name="Nishi S."/>
            <person name="Hori S."/>
            <person name="Arai W."/>
            <person name="Tsubouchi T."/>
            <person name="Morono Y."/>
            <person name="Uchiyama I."/>
            <person name="Ito T."/>
            <person name="Fujiyama A."/>
            <person name="Inagaki F."/>
            <person name="Takami H."/>
        </authorList>
    </citation>
    <scope>NUCLEOTIDE SEQUENCE</scope>
    <source>
        <strain evidence="2">Expedition CK06-06</strain>
    </source>
</reference>
<accession>X1JFJ5</accession>
<evidence type="ECO:0000259" key="1">
    <source>
        <dbReference type="Pfam" id="PF03793"/>
    </source>
</evidence>
<sequence>INTDYSVQEGTVLGQNPEAGTYISSGSSIILFIGR</sequence>
<dbReference type="CDD" id="cd06577">
    <property type="entry name" value="PASTA_pknB"/>
    <property type="match status" value="1"/>
</dbReference>
<dbReference type="InterPro" id="IPR005543">
    <property type="entry name" value="PASTA_dom"/>
</dbReference>
<organism evidence="2">
    <name type="scientific">marine sediment metagenome</name>
    <dbReference type="NCBI Taxonomy" id="412755"/>
    <lineage>
        <taxon>unclassified sequences</taxon>
        <taxon>metagenomes</taxon>
        <taxon>ecological metagenomes</taxon>
    </lineage>
</organism>
<dbReference type="EMBL" id="BARU01048112">
    <property type="protein sequence ID" value="GAH93456.1"/>
    <property type="molecule type" value="Genomic_DNA"/>
</dbReference>
<protein>
    <recommendedName>
        <fullName evidence="1">PASTA domain-containing protein</fullName>
    </recommendedName>
</protein>
<dbReference type="AlphaFoldDB" id="X1JFJ5"/>
<feature type="non-terminal residue" evidence="2">
    <location>
        <position position="1"/>
    </location>
</feature>
<comment type="caution">
    <text evidence="2">The sequence shown here is derived from an EMBL/GenBank/DDBJ whole genome shotgun (WGS) entry which is preliminary data.</text>
</comment>
<evidence type="ECO:0000313" key="2">
    <source>
        <dbReference type="EMBL" id="GAH93456.1"/>
    </source>
</evidence>